<feature type="transmembrane region" description="Helical" evidence="1">
    <location>
        <begin position="6"/>
        <end position="25"/>
    </location>
</feature>
<feature type="transmembrane region" description="Helical" evidence="1">
    <location>
        <begin position="138"/>
        <end position="159"/>
    </location>
</feature>
<dbReference type="Proteomes" id="UP000298324">
    <property type="component" value="Unassembled WGS sequence"/>
</dbReference>
<comment type="caution">
    <text evidence="3">The sequence shown here is derived from an EMBL/GenBank/DDBJ whole genome shotgun (WGS) entry which is preliminary data.</text>
</comment>
<dbReference type="InterPro" id="IPR029016">
    <property type="entry name" value="GAF-like_dom_sf"/>
</dbReference>
<evidence type="ECO:0000313" key="4">
    <source>
        <dbReference type="Proteomes" id="UP000298324"/>
    </source>
</evidence>
<dbReference type="EC" id="2.7.7.65" evidence="3"/>
<dbReference type="SUPFAM" id="SSF55073">
    <property type="entry name" value="Nucleotide cyclase"/>
    <property type="match status" value="1"/>
</dbReference>
<keyword evidence="1" id="KW-0472">Membrane</keyword>
<keyword evidence="3" id="KW-0808">Transferase</keyword>
<dbReference type="Gene3D" id="3.30.70.270">
    <property type="match status" value="1"/>
</dbReference>
<dbReference type="SUPFAM" id="SSF55781">
    <property type="entry name" value="GAF domain-like"/>
    <property type="match status" value="1"/>
</dbReference>
<dbReference type="InterPro" id="IPR048430">
    <property type="entry name" value="MASE9"/>
</dbReference>
<dbReference type="PROSITE" id="PS50887">
    <property type="entry name" value="GGDEF"/>
    <property type="match status" value="1"/>
</dbReference>
<reference evidence="3 4" key="1">
    <citation type="journal article" date="2018" name="Environ. Microbiol.">
        <title>Novel energy conservation strategies and behaviour of Pelotomaculum schinkii driving syntrophic propionate catabolism.</title>
        <authorList>
            <person name="Hidalgo-Ahumada C.A.P."/>
            <person name="Nobu M.K."/>
            <person name="Narihiro T."/>
            <person name="Tamaki H."/>
            <person name="Liu W.T."/>
            <person name="Kamagata Y."/>
            <person name="Stams A.J.M."/>
            <person name="Imachi H."/>
            <person name="Sousa D.Z."/>
        </authorList>
    </citation>
    <scope>NUCLEOTIDE SEQUENCE [LARGE SCALE GENOMIC DNA]</scope>
    <source>
        <strain evidence="3 4">HH</strain>
    </source>
</reference>
<dbReference type="GO" id="GO:0052621">
    <property type="term" value="F:diguanylate cyclase activity"/>
    <property type="evidence" value="ECO:0007669"/>
    <property type="project" value="UniProtKB-EC"/>
</dbReference>
<gene>
    <name evidence="3" type="primary">yedQ</name>
    <name evidence="3" type="ORF">Psch_04036</name>
</gene>
<protein>
    <submittedName>
        <fullName evidence="3">Putative diguanylate cyclase YedQ</fullName>
        <ecNumber evidence="3">2.7.7.65</ecNumber>
    </submittedName>
</protein>
<evidence type="ECO:0000256" key="1">
    <source>
        <dbReference type="SAM" id="Phobius"/>
    </source>
</evidence>
<dbReference type="SMART" id="SM00065">
    <property type="entry name" value="GAF"/>
    <property type="match status" value="1"/>
</dbReference>
<evidence type="ECO:0000259" key="2">
    <source>
        <dbReference type="PROSITE" id="PS50887"/>
    </source>
</evidence>
<dbReference type="Gene3D" id="3.30.450.40">
    <property type="match status" value="1"/>
</dbReference>
<dbReference type="PANTHER" id="PTHR45138">
    <property type="entry name" value="REGULATORY COMPONENTS OF SENSORY TRANSDUCTION SYSTEM"/>
    <property type="match status" value="1"/>
</dbReference>
<keyword evidence="1" id="KW-0812">Transmembrane</keyword>
<feature type="transmembrane region" description="Helical" evidence="1">
    <location>
        <begin position="180"/>
        <end position="199"/>
    </location>
</feature>
<keyword evidence="4" id="KW-1185">Reference proteome</keyword>
<dbReference type="PANTHER" id="PTHR45138:SF9">
    <property type="entry name" value="DIGUANYLATE CYCLASE DGCM-RELATED"/>
    <property type="match status" value="1"/>
</dbReference>
<dbReference type="Pfam" id="PF20972">
    <property type="entry name" value="MASE9"/>
    <property type="match status" value="1"/>
</dbReference>
<keyword evidence="3" id="KW-0548">Nucleotidyltransferase</keyword>
<sequence>MRPKEGFFHFTTSWLVVILAVWQLCRLFPSLDLDQTGELLVIVFLGVLAELLAVSFPHGQLSGSFTLIIATFLIYGPAATAWVSGLATIFGQGIANRGNPLRTTLFNTGQYVLAAVSAGWAFYLCGGAPGLVSLPNALPLIAFTGAYIVVNHLLVYLYLLPQRRRMPHLAWLDTIKWDGLTYLFTVPLGLLVAMIYPFVGMAGALMLFFSVLGLQVILRFYVRLQVTNKELTAFYETARYLEENPGSVKILEQVLTNARKAIHYHSAAAYFRSGERDTYLPAAIDGPYAKQLGSTAVYTGEGITGSVVANREPEIIYDARLDPRTRSDTGLCQVMRSLIVAPLCAGGETLGVVVLGDKRPLAFDQNHLHIVAVLCSQAAVAVENSVLHDRLGQVLSHDTLTGLINFSSFAELAAELCDSAGEAGYPVGMLLVDIDRFKNYNLRYGRQAGERVLAELAALVEEDARRDDLIARYGGDEFVLLLPGAEGARLMGIAEDLRVRVREHAFRRAGGVSTRITVSVGLAEFPRDAGDLTGLLLAGQRALDKAKEAGGNRVVAAAVSIVE</sequence>
<dbReference type="RefSeq" id="WP_190259462.1">
    <property type="nucleotide sequence ID" value="NZ_QFGA01000004.1"/>
</dbReference>
<dbReference type="EMBL" id="QFGA01000004">
    <property type="protein sequence ID" value="TEB04310.1"/>
    <property type="molecule type" value="Genomic_DNA"/>
</dbReference>
<evidence type="ECO:0000313" key="3">
    <source>
        <dbReference type="EMBL" id="TEB04310.1"/>
    </source>
</evidence>
<organism evidence="3 4">
    <name type="scientific">Pelotomaculum schinkii</name>
    <dbReference type="NCBI Taxonomy" id="78350"/>
    <lineage>
        <taxon>Bacteria</taxon>
        <taxon>Bacillati</taxon>
        <taxon>Bacillota</taxon>
        <taxon>Clostridia</taxon>
        <taxon>Eubacteriales</taxon>
        <taxon>Desulfotomaculaceae</taxon>
        <taxon>Pelotomaculum</taxon>
    </lineage>
</organism>
<feature type="transmembrane region" description="Helical" evidence="1">
    <location>
        <begin position="111"/>
        <end position="132"/>
    </location>
</feature>
<dbReference type="InterPro" id="IPR043128">
    <property type="entry name" value="Rev_trsase/Diguanyl_cyclase"/>
</dbReference>
<dbReference type="AlphaFoldDB" id="A0A4Y7R6R3"/>
<dbReference type="InterPro" id="IPR050469">
    <property type="entry name" value="Diguanylate_Cyclase"/>
</dbReference>
<feature type="transmembrane region" description="Helical" evidence="1">
    <location>
        <begin position="37"/>
        <end position="56"/>
    </location>
</feature>
<feature type="transmembrane region" description="Helical" evidence="1">
    <location>
        <begin position="68"/>
        <end position="90"/>
    </location>
</feature>
<dbReference type="InterPro" id="IPR003018">
    <property type="entry name" value="GAF"/>
</dbReference>
<dbReference type="CDD" id="cd01949">
    <property type="entry name" value="GGDEF"/>
    <property type="match status" value="1"/>
</dbReference>
<dbReference type="Pfam" id="PF00990">
    <property type="entry name" value="GGDEF"/>
    <property type="match status" value="1"/>
</dbReference>
<dbReference type="SMART" id="SM00267">
    <property type="entry name" value="GGDEF"/>
    <property type="match status" value="1"/>
</dbReference>
<dbReference type="Pfam" id="PF13185">
    <property type="entry name" value="GAF_2"/>
    <property type="match status" value="1"/>
</dbReference>
<dbReference type="NCBIfam" id="TIGR00254">
    <property type="entry name" value="GGDEF"/>
    <property type="match status" value="1"/>
</dbReference>
<keyword evidence="1" id="KW-1133">Transmembrane helix</keyword>
<name>A0A4Y7R6R3_9FIRM</name>
<accession>A0A4Y7R6R3</accession>
<dbReference type="InterPro" id="IPR000160">
    <property type="entry name" value="GGDEF_dom"/>
</dbReference>
<proteinExistence type="predicted"/>
<feature type="domain" description="GGDEF" evidence="2">
    <location>
        <begin position="425"/>
        <end position="559"/>
    </location>
</feature>
<dbReference type="InterPro" id="IPR029787">
    <property type="entry name" value="Nucleotide_cyclase"/>
</dbReference>